<dbReference type="SUPFAM" id="SSF46689">
    <property type="entry name" value="Homeodomain-like"/>
    <property type="match status" value="1"/>
</dbReference>
<dbReference type="OrthoDB" id="4843387at2759"/>
<dbReference type="Proteomes" id="UP001152795">
    <property type="component" value="Unassembled WGS sequence"/>
</dbReference>
<dbReference type="AlphaFoldDB" id="A0A6S7JM02"/>
<comment type="caution">
    <text evidence="2">The sequence shown here is derived from an EMBL/GenBank/DDBJ whole genome shotgun (WGS) entry which is preliminary data.</text>
</comment>
<dbReference type="EMBL" id="CACRXK020007355">
    <property type="protein sequence ID" value="CAB4012038.1"/>
    <property type="molecule type" value="Genomic_DNA"/>
</dbReference>
<feature type="domain" description="Tc1-like transposase DDE" evidence="1">
    <location>
        <begin position="156"/>
        <end position="303"/>
    </location>
</feature>
<dbReference type="Gene3D" id="3.30.420.10">
    <property type="entry name" value="Ribonuclease H-like superfamily/Ribonuclease H"/>
    <property type="match status" value="1"/>
</dbReference>
<organism evidence="2 3">
    <name type="scientific">Paramuricea clavata</name>
    <name type="common">Red gorgonian</name>
    <name type="synonym">Violescent sea-whip</name>
    <dbReference type="NCBI Taxonomy" id="317549"/>
    <lineage>
        <taxon>Eukaryota</taxon>
        <taxon>Metazoa</taxon>
        <taxon>Cnidaria</taxon>
        <taxon>Anthozoa</taxon>
        <taxon>Octocorallia</taxon>
        <taxon>Malacalcyonacea</taxon>
        <taxon>Plexauridae</taxon>
        <taxon>Paramuricea</taxon>
    </lineage>
</organism>
<protein>
    <submittedName>
        <fullName evidence="2">Transposable element Tcb2 transposase</fullName>
    </submittedName>
</protein>
<evidence type="ECO:0000313" key="2">
    <source>
        <dbReference type="EMBL" id="CAB4012038.1"/>
    </source>
</evidence>
<evidence type="ECO:0000259" key="1">
    <source>
        <dbReference type="Pfam" id="PF13358"/>
    </source>
</evidence>
<proteinExistence type="predicted"/>
<dbReference type="PANTHER" id="PTHR23022:SF135">
    <property type="entry name" value="SI:DKEY-77F5.3"/>
    <property type="match status" value="1"/>
</dbReference>
<dbReference type="InterPro" id="IPR052338">
    <property type="entry name" value="Transposase_5"/>
</dbReference>
<evidence type="ECO:0000313" key="3">
    <source>
        <dbReference type="Proteomes" id="UP001152795"/>
    </source>
</evidence>
<gene>
    <name evidence="2" type="ORF">PACLA_8A007206</name>
</gene>
<dbReference type="GO" id="GO:0003676">
    <property type="term" value="F:nucleic acid binding"/>
    <property type="evidence" value="ECO:0007669"/>
    <property type="project" value="InterPro"/>
</dbReference>
<dbReference type="PANTHER" id="PTHR23022">
    <property type="entry name" value="TRANSPOSABLE ELEMENT-RELATED"/>
    <property type="match status" value="1"/>
</dbReference>
<dbReference type="InterPro" id="IPR036397">
    <property type="entry name" value="RNaseH_sf"/>
</dbReference>
<dbReference type="Pfam" id="PF13358">
    <property type="entry name" value="DDE_3"/>
    <property type="match status" value="1"/>
</dbReference>
<name>A0A6S7JM02_PARCT</name>
<reference evidence="2" key="1">
    <citation type="submission" date="2020-04" db="EMBL/GenBank/DDBJ databases">
        <authorList>
            <person name="Alioto T."/>
            <person name="Alioto T."/>
            <person name="Gomez Garrido J."/>
        </authorList>
    </citation>
    <scope>NUCLEOTIDE SEQUENCE</scope>
    <source>
        <strain evidence="2">A484AB</strain>
    </source>
</reference>
<sequence length="343" mass="40231">MPGTRIPLYAKERIMMLHKKGKNFCEISRDLHMSECPVSRQSISKFIKWSSGDLKMLLPFKGQTYNPKRVLTMEHYEYIDCEMAKNDELCAVDLCKMLQRQFFLKVSEATVKRARKKLGWIKSGPKYFQLVKEKNRVARLTFCQKANNSNDNFSNVIFTDESSIWMESHAKICFRRIGELPKHKPKVKHPYKIHVWAGISTRGATDILLFTGIMRKEFYVDKILRGQLLPFISECFPEGNYRFQQDNDPKHKSHLAIEFLAKEKIIYWPTPPESPDLNPIEMVWHEMKHYLRKYAKPKSKAELEQGIYNFWATMTPAKCAKYIGHLRKVVPEVIKRDGRASGY</sequence>
<dbReference type="InterPro" id="IPR009057">
    <property type="entry name" value="Homeodomain-like_sf"/>
</dbReference>
<accession>A0A6S7JM02</accession>
<keyword evidence="3" id="KW-1185">Reference proteome</keyword>
<dbReference type="InterPro" id="IPR038717">
    <property type="entry name" value="Tc1-like_DDE_dom"/>
</dbReference>